<dbReference type="AlphaFoldDB" id="A0A9X9LB00"/>
<protein>
    <submittedName>
        <fullName evidence="2">Bgt-51880</fullName>
    </submittedName>
</protein>
<proteinExistence type="predicted"/>
<dbReference type="InterPro" id="IPR040976">
    <property type="entry name" value="Pkinase_fungal"/>
</dbReference>
<reference evidence="2 3" key="1">
    <citation type="submission" date="2018-08" db="EMBL/GenBank/DDBJ databases">
        <authorList>
            <person name="Muller C M."/>
        </authorList>
    </citation>
    <scope>NUCLEOTIDE SEQUENCE [LARGE SCALE GENOMIC DNA]</scope>
</reference>
<feature type="domain" description="Fungal-type protein kinase" evidence="1">
    <location>
        <begin position="2"/>
        <end position="232"/>
    </location>
</feature>
<sequence>MFERAICSYLLMSDEELGRDLSILQINGQSAARIKGDKQESTQLFEIKSYRVVRPRSLISRATTCYEMQIKSSMIKYSRSRSENNAEVQFMKNALKVPGVAKYIKSDLVYQTDNHPGSLNLSDAQPWDLKAEDIIISPGTNYHNITLPSLERNRFLLGITMTPCCRKINPSSPSLAFVIGIRDAIKAHQALVDKNFLHGDISDGNIILIDPTLDKYCHDILIDFDCSVPLKKIAAEDDE</sequence>
<evidence type="ECO:0000313" key="3">
    <source>
        <dbReference type="Proteomes" id="UP000324639"/>
    </source>
</evidence>
<dbReference type="PANTHER" id="PTHR38248">
    <property type="entry name" value="FUNK1 6"/>
    <property type="match status" value="1"/>
</dbReference>
<dbReference type="PANTHER" id="PTHR38248:SF2">
    <property type="entry name" value="FUNK1 11"/>
    <property type="match status" value="1"/>
</dbReference>
<organism evidence="2 3">
    <name type="scientific">Blumeria graminis f. sp. tritici</name>
    <dbReference type="NCBI Taxonomy" id="62690"/>
    <lineage>
        <taxon>Eukaryota</taxon>
        <taxon>Fungi</taxon>
        <taxon>Dikarya</taxon>
        <taxon>Ascomycota</taxon>
        <taxon>Pezizomycotina</taxon>
        <taxon>Leotiomycetes</taxon>
        <taxon>Erysiphales</taxon>
        <taxon>Erysiphaceae</taxon>
        <taxon>Blumeria</taxon>
    </lineage>
</organism>
<accession>A0A9X9LB00</accession>
<gene>
    <name evidence="2" type="ORF">BGT96224V316_LOCUS2351</name>
</gene>
<dbReference type="InterPro" id="IPR011009">
    <property type="entry name" value="Kinase-like_dom_sf"/>
</dbReference>
<dbReference type="Proteomes" id="UP000324639">
    <property type="component" value="Chromosome Bgt_-04"/>
</dbReference>
<evidence type="ECO:0000259" key="1">
    <source>
        <dbReference type="Pfam" id="PF17667"/>
    </source>
</evidence>
<name>A0A9X9LB00_BLUGR</name>
<dbReference type="EMBL" id="LR026987">
    <property type="protein sequence ID" value="VCU41106.1"/>
    <property type="molecule type" value="Genomic_DNA"/>
</dbReference>
<evidence type="ECO:0000313" key="2">
    <source>
        <dbReference type="EMBL" id="VCU41106.1"/>
    </source>
</evidence>
<dbReference type="Pfam" id="PF17667">
    <property type="entry name" value="Pkinase_fungal"/>
    <property type="match status" value="1"/>
</dbReference>
<dbReference type="SUPFAM" id="SSF56112">
    <property type="entry name" value="Protein kinase-like (PK-like)"/>
    <property type="match status" value="1"/>
</dbReference>
<keyword evidence="3" id="KW-1185">Reference proteome</keyword>